<evidence type="ECO:0000313" key="2">
    <source>
        <dbReference type="Proteomes" id="UP000051256"/>
    </source>
</evidence>
<dbReference type="PATRIC" id="fig|1423802.4.peg.332"/>
<dbReference type="STRING" id="1423802.FC56_GL000321"/>
<protein>
    <submittedName>
        <fullName evidence="1">Uncharacterized protein</fullName>
    </submittedName>
</protein>
<dbReference type="NCBIfam" id="TIGR01636">
    <property type="entry name" value="phage_rinA"/>
    <property type="match status" value="1"/>
</dbReference>
<accession>A0A0R2CV81</accession>
<reference evidence="1 2" key="1">
    <citation type="journal article" date="2015" name="Genome Announc.">
        <title>Expanding the biotechnology potential of lactobacilli through comparative genomics of 213 strains and associated genera.</title>
        <authorList>
            <person name="Sun Z."/>
            <person name="Harris H.M."/>
            <person name="McCann A."/>
            <person name="Guo C."/>
            <person name="Argimon S."/>
            <person name="Zhang W."/>
            <person name="Yang X."/>
            <person name="Jeffery I.B."/>
            <person name="Cooney J.C."/>
            <person name="Kagawa T.F."/>
            <person name="Liu W."/>
            <person name="Song Y."/>
            <person name="Salvetti E."/>
            <person name="Wrobel A."/>
            <person name="Rasinkangas P."/>
            <person name="Parkhill J."/>
            <person name="Rea M.C."/>
            <person name="O'Sullivan O."/>
            <person name="Ritari J."/>
            <person name="Douillard F.P."/>
            <person name="Paul Ross R."/>
            <person name="Yang R."/>
            <person name="Briner A.E."/>
            <person name="Felis G.E."/>
            <person name="de Vos W.M."/>
            <person name="Barrangou R."/>
            <person name="Klaenhammer T.R."/>
            <person name="Caufield P.W."/>
            <person name="Cui Y."/>
            <person name="Zhang H."/>
            <person name="O'Toole P.W."/>
        </authorList>
    </citation>
    <scope>NUCLEOTIDE SEQUENCE [LARGE SCALE GENOMIC DNA]</scope>
    <source>
        <strain evidence="1 2">DSM 24302</strain>
    </source>
</reference>
<dbReference type="RefSeq" id="WP_054669078.1">
    <property type="nucleotide sequence ID" value="NZ_AYZR01000008.1"/>
</dbReference>
<name>A0A0R2CV81_9LACO</name>
<gene>
    <name evidence="1" type="ORF">FC56_GL000321</name>
</gene>
<dbReference type="Proteomes" id="UP000051256">
    <property type="component" value="Unassembled WGS sequence"/>
</dbReference>
<keyword evidence="2" id="KW-1185">Reference proteome</keyword>
<dbReference type="InterPro" id="IPR006523">
    <property type="entry name" value="RinA"/>
</dbReference>
<comment type="caution">
    <text evidence="1">The sequence shown here is derived from an EMBL/GenBank/DDBJ whole genome shotgun (WGS) entry which is preliminary data.</text>
</comment>
<organism evidence="1 2">
    <name type="scientific">Lentilactobacillus senioris DSM 24302 = JCM 17472</name>
    <dbReference type="NCBI Taxonomy" id="1423802"/>
    <lineage>
        <taxon>Bacteria</taxon>
        <taxon>Bacillati</taxon>
        <taxon>Bacillota</taxon>
        <taxon>Bacilli</taxon>
        <taxon>Lactobacillales</taxon>
        <taxon>Lactobacillaceae</taxon>
        <taxon>Lentilactobacillus</taxon>
    </lineage>
</organism>
<sequence length="147" mass="16849">MSFNAKKYIESILHDYPRCDQYIDDRVKNMVQEAAEESLRNSNKDLTEKQIKEALYDGYKDPTIKDPKTWALKRDNNLAGLQENQDVINSCLAELNEKDLKTIAAVFFNNYLTAREAAEHLHVSGAKVSRVTNKFIKAVAKHKGFEL</sequence>
<proteinExistence type="predicted"/>
<evidence type="ECO:0000313" key="1">
    <source>
        <dbReference type="EMBL" id="KRM93604.1"/>
    </source>
</evidence>
<dbReference type="EMBL" id="AYZR01000008">
    <property type="protein sequence ID" value="KRM93604.1"/>
    <property type="molecule type" value="Genomic_DNA"/>
</dbReference>
<dbReference type="AlphaFoldDB" id="A0A0R2CV81"/>